<reference evidence="1" key="1">
    <citation type="submission" date="2020-05" db="EMBL/GenBank/DDBJ databases">
        <title>Large-scale comparative analyses of tick genomes elucidate their genetic diversity and vector capacities.</title>
        <authorList>
            <person name="Jia N."/>
            <person name="Wang J."/>
            <person name="Shi W."/>
            <person name="Du L."/>
            <person name="Sun Y."/>
            <person name="Zhan W."/>
            <person name="Jiang J."/>
            <person name="Wang Q."/>
            <person name="Zhang B."/>
            <person name="Ji P."/>
            <person name="Sakyi L.B."/>
            <person name="Cui X."/>
            <person name="Yuan T."/>
            <person name="Jiang B."/>
            <person name="Yang W."/>
            <person name="Lam T.T.-Y."/>
            <person name="Chang Q."/>
            <person name="Ding S."/>
            <person name="Wang X."/>
            <person name="Zhu J."/>
            <person name="Ruan X."/>
            <person name="Zhao L."/>
            <person name="Wei J."/>
            <person name="Que T."/>
            <person name="Du C."/>
            <person name="Cheng J."/>
            <person name="Dai P."/>
            <person name="Han X."/>
            <person name="Huang E."/>
            <person name="Gao Y."/>
            <person name="Liu J."/>
            <person name="Shao H."/>
            <person name="Ye R."/>
            <person name="Li L."/>
            <person name="Wei W."/>
            <person name="Wang X."/>
            <person name="Wang C."/>
            <person name="Yang T."/>
            <person name="Huo Q."/>
            <person name="Li W."/>
            <person name="Guo W."/>
            <person name="Chen H."/>
            <person name="Zhou L."/>
            <person name="Ni X."/>
            <person name="Tian J."/>
            <person name="Zhou Y."/>
            <person name="Sheng Y."/>
            <person name="Liu T."/>
            <person name="Pan Y."/>
            <person name="Xia L."/>
            <person name="Li J."/>
            <person name="Zhao F."/>
            <person name="Cao W."/>
        </authorList>
    </citation>
    <scope>NUCLEOTIDE SEQUENCE</scope>
    <source>
        <strain evidence="1">Dsil-2018</strain>
    </source>
</reference>
<sequence>MARQRHIYETAFDLRVKQRVPDQGLDQMAQSPVVLLPGLQQQPHAGPLHPVPSSSSSSGVSVIPGRKGGITRQPSLQDAYYPKPPPHQGSSYSTSAFSRVQQQPAPTARGSSNSGSGEFRFLLPCRGQGLAFKLQASAADKASYQNNPLPRPPISENPFAVPIGAVAVKRSIHAGVKVARQLVNSGSSVQSIGLKNGEERHALPSRENNAEPRDTPSYGGKGGKGKRSMTGGSGKIANNNAASRPPGDGRPLPSFPFSPLRLFSSGHFGRLRERKDGVLDRTVNTAAAFGCTDSSASDSDVLPVGRSCIAVRWDGVGLAFSPVAPARPSGYILLAKDR</sequence>
<accession>A0ACB8C5I0</accession>
<organism evidence="1 2">
    <name type="scientific">Dermacentor silvarum</name>
    <name type="common">Tick</name>
    <dbReference type="NCBI Taxonomy" id="543639"/>
    <lineage>
        <taxon>Eukaryota</taxon>
        <taxon>Metazoa</taxon>
        <taxon>Ecdysozoa</taxon>
        <taxon>Arthropoda</taxon>
        <taxon>Chelicerata</taxon>
        <taxon>Arachnida</taxon>
        <taxon>Acari</taxon>
        <taxon>Parasitiformes</taxon>
        <taxon>Ixodida</taxon>
        <taxon>Ixodoidea</taxon>
        <taxon>Ixodidae</taxon>
        <taxon>Rhipicephalinae</taxon>
        <taxon>Dermacentor</taxon>
    </lineage>
</organism>
<dbReference type="Proteomes" id="UP000821865">
    <property type="component" value="Chromosome 9"/>
</dbReference>
<protein>
    <submittedName>
        <fullName evidence="1">Uncharacterized protein</fullName>
    </submittedName>
</protein>
<name>A0ACB8C5I0_DERSI</name>
<comment type="caution">
    <text evidence="1">The sequence shown here is derived from an EMBL/GenBank/DDBJ whole genome shotgun (WGS) entry which is preliminary data.</text>
</comment>
<evidence type="ECO:0000313" key="2">
    <source>
        <dbReference type="Proteomes" id="UP000821865"/>
    </source>
</evidence>
<proteinExistence type="predicted"/>
<evidence type="ECO:0000313" key="1">
    <source>
        <dbReference type="EMBL" id="KAH7934070.1"/>
    </source>
</evidence>
<dbReference type="EMBL" id="CM023478">
    <property type="protein sequence ID" value="KAH7934070.1"/>
    <property type="molecule type" value="Genomic_DNA"/>
</dbReference>
<keyword evidence="2" id="KW-1185">Reference proteome</keyword>
<gene>
    <name evidence="1" type="ORF">HPB49_021155</name>
</gene>